<evidence type="ECO:0000313" key="3">
    <source>
        <dbReference type="Proteomes" id="UP000477680"/>
    </source>
</evidence>
<accession>A0A6C0U6E8</accession>
<keyword evidence="3" id="KW-1185">Reference proteome</keyword>
<feature type="coiled-coil region" evidence="1">
    <location>
        <begin position="349"/>
        <end position="376"/>
    </location>
</feature>
<sequence length="518" mass="59198">MKTLFLTLGARPSGKLAQWDEHTISLVRFTVDEKPYSALRQLGKRALFDGNNNLLLATGEHEVWSKAFAEITDFSLTLSNKNSETVSADPACFFVPFYINQDGSWQSSWNTFVGMQRFKAPYKSILEYFAGIKPPEYYKLLEDKIPLVAQIDELKSERRVLRKAKERLEKSLDRSGPKLSSDNFKEEIESLIEEVTVLNEKQEKMRDSNVRQNEMIESINQQILLANEALKVHELDFKYLQKEHSEIISCPTCGAEHAESFFDFLSYTEDARVLRELVIQLQKDKTKAVSQYENTRSQLNELSSNYRNISRILESRRGDLVFNDVIQSAGSEKAFEAISGEEKSLDEEIGVLQGKLDNVETQLDQLVSKKRSKEILGIFREAYSSARHKLNLLPVETKRLNLASRPDLSGSGGPRSVLAYYAALWQTCASQWGAVGMPIVIDSPNQQGQDDINMPKVLSFISRDLPEGMQILIGSEGDTEFAFDKKFHLDKQYELLKKEYYEEIDAEIEPLVEMMYQE</sequence>
<protein>
    <recommendedName>
        <fullName evidence="4">DUF3732 domain-containing protein</fullName>
    </recommendedName>
</protein>
<evidence type="ECO:0000256" key="1">
    <source>
        <dbReference type="SAM" id="Coils"/>
    </source>
</evidence>
<dbReference type="EMBL" id="CP048711">
    <property type="protein sequence ID" value="QIB67566.1"/>
    <property type="molecule type" value="Genomic_DNA"/>
</dbReference>
<evidence type="ECO:0000313" key="2">
    <source>
        <dbReference type="EMBL" id="QIB67566.1"/>
    </source>
</evidence>
<dbReference type="KEGG" id="kim:G3T16_06820"/>
<dbReference type="AlphaFoldDB" id="A0A6C0U6E8"/>
<organism evidence="2 3">
    <name type="scientific">Kineobactrum salinum</name>
    <dbReference type="NCBI Taxonomy" id="2708301"/>
    <lineage>
        <taxon>Bacteria</taxon>
        <taxon>Pseudomonadati</taxon>
        <taxon>Pseudomonadota</taxon>
        <taxon>Gammaproteobacteria</taxon>
        <taxon>Cellvibrionales</taxon>
        <taxon>Halieaceae</taxon>
        <taxon>Kineobactrum</taxon>
    </lineage>
</organism>
<name>A0A6C0U6E8_9GAMM</name>
<evidence type="ECO:0008006" key="4">
    <source>
        <dbReference type="Google" id="ProtNLM"/>
    </source>
</evidence>
<keyword evidence="1" id="KW-0175">Coiled coil</keyword>
<dbReference type="Proteomes" id="UP000477680">
    <property type="component" value="Chromosome"/>
</dbReference>
<gene>
    <name evidence="2" type="ORF">G3T16_06820</name>
</gene>
<feature type="coiled-coil region" evidence="1">
    <location>
        <begin position="147"/>
        <end position="208"/>
    </location>
</feature>
<reference evidence="2 3" key="1">
    <citation type="submission" date="2020-02" db="EMBL/GenBank/DDBJ databases">
        <title>Genome sequencing for Kineobactrum sp. M2.</title>
        <authorList>
            <person name="Park S.-J."/>
        </authorList>
    </citation>
    <scope>NUCLEOTIDE SEQUENCE [LARGE SCALE GENOMIC DNA]</scope>
    <source>
        <strain evidence="2 3">M2</strain>
    </source>
</reference>
<proteinExistence type="predicted"/>